<evidence type="ECO:0000313" key="5">
    <source>
        <dbReference type="Proteomes" id="UP000606922"/>
    </source>
</evidence>
<dbReference type="InterPro" id="IPR000424">
    <property type="entry name" value="Primosome_PriB/ssb"/>
</dbReference>
<name>A0A916SGV7_9MICO</name>
<evidence type="ECO:0000256" key="2">
    <source>
        <dbReference type="PIRNR" id="PIRNR002070"/>
    </source>
</evidence>
<sequence length="167" mass="18053">MTDTIAVTGIVATQPNVISTGDDLKITSFRLASTQRRFDRARDRWVDGETNWYTITTFRQLAVNVGTSVVKGDKVVVTGRLRIRDWESGDKKGINVDIEADSVGHDLAWGTTTFTKAHSAAHAPVDPPARESDEFPDANDGGATSDPAFGETPREPAFSEAGADTPF</sequence>
<keyword evidence="5" id="KW-1185">Reference proteome</keyword>
<dbReference type="AlphaFoldDB" id="A0A916SGV7"/>
<proteinExistence type="predicted"/>
<dbReference type="SUPFAM" id="SSF50249">
    <property type="entry name" value="Nucleic acid-binding proteins"/>
    <property type="match status" value="1"/>
</dbReference>
<organism evidence="4 5">
    <name type="scientific">Conyzicola nivalis</name>
    <dbReference type="NCBI Taxonomy" id="1477021"/>
    <lineage>
        <taxon>Bacteria</taxon>
        <taxon>Bacillati</taxon>
        <taxon>Actinomycetota</taxon>
        <taxon>Actinomycetes</taxon>
        <taxon>Micrococcales</taxon>
        <taxon>Microbacteriaceae</taxon>
        <taxon>Conyzicola</taxon>
    </lineage>
</organism>
<dbReference type="GO" id="GO:0003697">
    <property type="term" value="F:single-stranded DNA binding"/>
    <property type="evidence" value="ECO:0007669"/>
    <property type="project" value="InterPro"/>
</dbReference>
<keyword evidence="1 2" id="KW-0238">DNA-binding</keyword>
<protein>
    <recommendedName>
        <fullName evidence="2">Single-stranded DNA-binding protein</fullName>
    </recommendedName>
</protein>
<dbReference type="InterPro" id="IPR011344">
    <property type="entry name" value="ssDNA-bd"/>
</dbReference>
<dbReference type="PIRSF" id="PIRSF002070">
    <property type="entry name" value="SSB"/>
    <property type="match status" value="1"/>
</dbReference>
<dbReference type="InterPro" id="IPR012340">
    <property type="entry name" value="NA-bd_OB-fold"/>
</dbReference>
<dbReference type="Gene3D" id="2.40.50.140">
    <property type="entry name" value="Nucleic acid-binding proteins"/>
    <property type="match status" value="1"/>
</dbReference>
<dbReference type="Pfam" id="PF00436">
    <property type="entry name" value="SSB"/>
    <property type="match status" value="1"/>
</dbReference>
<dbReference type="GO" id="GO:0006260">
    <property type="term" value="P:DNA replication"/>
    <property type="evidence" value="ECO:0007669"/>
    <property type="project" value="InterPro"/>
</dbReference>
<reference evidence="4" key="1">
    <citation type="journal article" date="2014" name="Int. J. Syst. Evol. Microbiol.">
        <title>Complete genome sequence of Corynebacterium casei LMG S-19264T (=DSM 44701T), isolated from a smear-ripened cheese.</title>
        <authorList>
            <consortium name="US DOE Joint Genome Institute (JGI-PGF)"/>
            <person name="Walter F."/>
            <person name="Albersmeier A."/>
            <person name="Kalinowski J."/>
            <person name="Ruckert C."/>
        </authorList>
    </citation>
    <scope>NUCLEOTIDE SEQUENCE</scope>
    <source>
        <strain evidence="4">CGMCC 1.12813</strain>
    </source>
</reference>
<accession>A0A916SGV7</accession>
<dbReference type="CDD" id="cd04496">
    <property type="entry name" value="SSB_OBF"/>
    <property type="match status" value="1"/>
</dbReference>
<evidence type="ECO:0000256" key="3">
    <source>
        <dbReference type="SAM" id="MobiDB-lite"/>
    </source>
</evidence>
<dbReference type="Proteomes" id="UP000606922">
    <property type="component" value="Unassembled WGS sequence"/>
</dbReference>
<evidence type="ECO:0000256" key="1">
    <source>
        <dbReference type="ARBA" id="ARBA00023125"/>
    </source>
</evidence>
<feature type="region of interest" description="Disordered" evidence="3">
    <location>
        <begin position="118"/>
        <end position="167"/>
    </location>
</feature>
<comment type="caution">
    <text evidence="4">The sequence shown here is derived from an EMBL/GenBank/DDBJ whole genome shotgun (WGS) entry which is preliminary data.</text>
</comment>
<dbReference type="RefSeq" id="WP_188509801.1">
    <property type="nucleotide sequence ID" value="NZ_BMGB01000001.1"/>
</dbReference>
<dbReference type="EMBL" id="BMGB01000001">
    <property type="protein sequence ID" value="GGA99582.1"/>
    <property type="molecule type" value="Genomic_DNA"/>
</dbReference>
<gene>
    <name evidence="4" type="primary">ssb1</name>
    <name evidence="4" type="ORF">GCM10010979_12570</name>
</gene>
<reference evidence="4" key="2">
    <citation type="submission" date="2020-09" db="EMBL/GenBank/DDBJ databases">
        <authorList>
            <person name="Sun Q."/>
            <person name="Zhou Y."/>
        </authorList>
    </citation>
    <scope>NUCLEOTIDE SEQUENCE</scope>
    <source>
        <strain evidence="4">CGMCC 1.12813</strain>
    </source>
</reference>
<evidence type="ECO:0000313" key="4">
    <source>
        <dbReference type="EMBL" id="GGA99582.1"/>
    </source>
</evidence>
<dbReference type="PROSITE" id="PS50935">
    <property type="entry name" value="SSB"/>
    <property type="match status" value="1"/>
</dbReference>